<evidence type="ECO:0000259" key="19">
    <source>
        <dbReference type="PROSITE" id="PS50042"/>
    </source>
</evidence>
<evidence type="ECO:0000256" key="9">
    <source>
        <dbReference type="ARBA" id="ARBA00022741"/>
    </source>
</evidence>
<dbReference type="GO" id="GO:0004692">
    <property type="term" value="F:cGMP-dependent protein kinase activity"/>
    <property type="evidence" value="ECO:0007669"/>
    <property type="project" value="UniProtKB-EC"/>
</dbReference>
<name>A0A835YKZ1_9STRA</name>
<proteinExistence type="inferred from homology"/>
<feature type="domain" description="Cyclic nucleotide-binding" evidence="19">
    <location>
        <begin position="243"/>
        <end position="340"/>
    </location>
</feature>
<feature type="domain" description="AGC-kinase C-terminal" evidence="20">
    <location>
        <begin position="889"/>
        <end position="937"/>
    </location>
</feature>
<dbReference type="InterPro" id="IPR008271">
    <property type="entry name" value="Ser/Thr_kinase_AS"/>
</dbReference>
<dbReference type="AlphaFoldDB" id="A0A835YKZ1"/>
<feature type="region of interest" description="Disordered" evidence="17">
    <location>
        <begin position="1"/>
        <end position="20"/>
    </location>
</feature>
<comment type="catalytic activity">
    <reaction evidence="16">
        <text>L-seryl-[protein] + ATP = O-phospho-L-seryl-[protein] + ADP + H(+)</text>
        <dbReference type="Rhea" id="RHEA:17989"/>
        <dbReference type="Rhea" id="RHEA-COMP:9863"/>
        <dbReference type="Rhea" id="RHEA-COMP:11604"/>
        <dbReference type="ChEBI" id="CHEBI:15378"/>
        <dbReference type="ChEBI" id="CHEBI:29999"/>
        <dbReference type="ChEBI" id="CHEBI:30616"/>
        <dbReference type="ChEBI" id="CHEBI:83421"/>
        <dbReference type="ChEBI" id="CHEBI:456216"/>
        <dbReference type="EC" id="2.7.11.12"/>
    </reaction>
</comment>
<accession>A0A835YKZ1</accession>
<keyword evidence="8" id="KW-0479">Metal-binding</keyword>
<comment type="caution">
    <text evidence="21">The sequence shown here is derived from an EMBL/GenBank/DDBJ whole genome shotgun (WGS) entry which is preliminary data.</text>
</comment>
<keyword evidence="10 21" id="KW-0418">Kinase</keyword>
<organism evidence="21 22">
    <name type="scientific">Tribonema minus</name>
    <dbReference type="NCBI Taxonomy" id="303371"/>
    <lineage>
        <taxon>Eukaryota</taxon>
        <taxon>Sar</taxon>
        <taxon>Stramenopiles</taxon>
        <taxon>Ochrophyta</taxon>
        <taxon>PX clade</taxon>
        <taxon>Xanthophyceae</taxon>
        <taxon>Tribonematales</taxon>
        <taxon>Tribonemataceae</taxon>
        <taxon>Tribonema</taxon>
    </lineage>
</organism>
<dbReference type="InterPro" id="IPR014710">
    <property type="entry name" value="RmlC-like_jellyroll"/>
</dbReference>
<evidence type="ECO:0000256" key="8">
    <source>
        <dbReference type="ARBA" id="ARBA00022723"/>
    </source>
</evidence>
<evidence type="ECO:0000313" key="21">
    <source>
        <dbReference type="EMBL" id="KAG5177179.1"/>
    </source>
</evidence>
<dbReference type="OrthoDB" id="189466at2759"/>
<dbReference type="PROSITE" id="PS50011">
    <property type="entry name" value="PROTEIN_KINASE_DOM"/>
    <property type="match status" value="1"/>
</dbReference>
<feature type="region of interest" description="Disordered" evidence="17">
    <location>
        <begin position="54"/>
        <end position="77"/>
    </location>
</feature>
<evidence type="ECO:0000256" key="7">
    <source>
        <dbReference type="ARBA" id="ARBA00022679"/>
    </source>
</evidence>
<dbReference type="InterPro" id="IPR000961">
    <property type="entry name" value="AGC-kinase_C"/>
</dbReference>
<dbReference type="Gene3D" id="1.10.510.10">
    <property type="entry name" value="Transferase(Phosphotransferase) domain 1"/>
    <property type="match status" value="1"/>
</dbReference>
<dbReference type="EC" id="2.7.11.12" evidence="3"/>
<evidence type="ECO:0000256" key="6">
    <source>
        <dbReference type="ARBA" id="ARBA00022535"/>
    </source>
</evidence>
<evidence type="ECO:0000313" key="22">
    <source>
        <dbReference type="Proteomes" id="UP000664859"/>
    </source>
</evidence>
<dbReference type="Gene3D" id="2.60.120.10">
    <property type="entry name" value="Jelly Rolls"/>
    <property type="match status" value="2"/>
</dbReference>
<dbReference type="InterPro" id="IPR000595">
    <property type="entry name" value="cNMP-bd_dom"/>
</dbReference>
<dbReference type="InterPro" id="IPR018490">
    <property type="entry name" value="cNMP-bd_dom_sf"/>
</dbReference>
<evidence type="ECO:0000256" key="15">
    <source>
        <dbReference type="ARBA" id="ARBA00047298"/>
    </source>
</evidence>
<dbReference type="CDD" id="cd00038">
    <property type="entry name" value="CAP_ED"/>
    <property type="match status" value="1"/>
</dbReference>
<dbReference type="SUPFAM" id="SSF51206">
    <property type="entry name" value="cAMP-binding domain-like"/>
    <property type="match status" value="2"/>
</dbReference>
<protein>
    <recommendedName>
        <fullName evidence="14">cGMP-dependent protein kinase</fullName>
        <ecNumber evidence="3">2.7.11.12</ecNumber>
    </recommendedName>
</protein>
<dbReference type="GO" id="GO:0046872">
    <property type="term" value="F:metal ion binding"/>
    <property type="evidence" value="ECO:0007669"/>
    <property type="project" value="UniProtKB-KW"/>
</dbReference>
<dbReference type="PROSITE" id="PS00889">
    <property type="entry name" value="CNMP_BINDING_2"/>
    <property type="match status" value="1"/>
</dbReference>
<dbReference type="InterPro" id="IPR000719">
    <property type="entry name" value="Prot_kinase_dom"/>
</dbReference>
<dbReference type="Gene3D" id="3.30.200.20">
    <property type="entry name" value="Phosphorylase Kinase, domain 1"/>
    <property type="match status" value="2"/>
</dbReference>
<dbReference type="PANTHER" id="PTHR24353:SF37">
    <property type="entry name" value="CAMP-DEPENDENT PROTEIN KINASE CATALYTIC SUBUNIT PRKX"/>
    <property type="match status" value="1"/>
</dbReference>
<dbReference type="SMART" id="SM00100">
    <property type="entry name" value="cNMP"/>
    <property type="match status" value="1"/>
</dbReference>
<evidence type="ECO:0000256" key="14">
    <source>
        <dbReference type="ARBA" id="ARBA00024113"/>
    </source>
</evidence>
<keyword evidence="11" id="KW-0067">ATP-binding</keyword>
<dbReference type="GO" id="GO:0030553">
    <property type="term" value="F:cGMP binding"/>
    <property type="evidence" value="ECO:0007669"/>
    <property type="project" value="UniProtKB-KW"/>
</dbReference>
<keyword evidence="22" id="KW-1185">Reference proteome</keyword>
<evidence type="ECO:0000256" key="1">
    <source>
        <dbReference type="ARBA" id="ARBA00001946"/>
    </source>
</evidence>
<evidence type="ECO:0000256" key="4">
    <source>
        <dbReference type="ARBA" id="ARBA00022490"/>
    </source>
</evidence>
<keyword evidence="5" id="KW-0723">Serine/threonine-protein kinase</keyword>
<reference evidence="21" key="1">
    <citation type="submission" date="2021-02" db="EMBL/GenBank/DDBJ databases">
        <title>First Annotated Genome of the Yellow-green Alga Tribonema minus.</title>
        <authorList>
            <person name="Mahan K.M."/>
        </authorList>
    </citation>
    <scope>NUCLEOTIDE SEQUENCE</scope>
    <source>
        <strain evidence="21">UTEX B ZZ1240</strain>
    </source>
</reference>
<comment type="catalytic activity">
    <reaction evidence="15">
        <text>L-threonyl-[protein] + ATP = O-phospho-L-threonyl-[protein] + ADP + H(+)</text>
        <dbReference type="Rhea" id="RHEA:46608"/>
        <dbReference type="Rhea" id="RHEA-COMP:11060"/>
        <dbReference type="Rhea" id="RHEA-COMP:11605"/>
        <dbReference type="ChEBI" id="CHEBI:15378"/>
        <dbReference type="ChEBI" id="CHEBI:30013"/>
        <dbReference type="ChEBI" id="CHEBI:30616"/>
        <dbReference type="ChEBI" id="CHEBI:61977"/>
        <dbReference type="ChEBI" id="CHEBI:456216"/>
        <dbReference type="EC" id="2.7.11.12"/>
    </reaction>
</comment>
<gene>
    <name evidence="21" type="ORF">JKP88DRAFT_282140</name>
</gene>
<dbReference type="GO" id="GO:0005524">
    <property type="term" value="F:ATP binding"/>
    <property type="evidence" value="ECO:0007669"/>
    <property type="project" value="UniProtKB-KW"/>
</dbReference>
<feature type="domain" description="Protein kinase" evidence="18">
    <location>
        <begin position="570"/>
        <end position="888"/>
    </location>
</feature>
<sequence>MSAWDWAGAAPQAPPPTADATAAAHDFNSLKHKYLSAKHTGASNKDIFNTLTEHGGGNKAAAASRKNGRTASGSGAMLPPAGGAYVIQDRHNSPANSAARRASVGAVASGDHATAARRASVGAVASGDHAKRARRGQIFQRGIDFADTARAMRKGTEPLDTTKEAFLPETRALLHAAMGKVFFTGGDSAQAGLADAVFDRLLDAFERRACAPGEWLMKEGERRARKRRACAPGEWLMKEGEVLLDAFERRACAPGEWLTKEGAEGEKMYIVAEGTLEVFVGDEKVRDIGRGDAVGELALLYSAPRSASVRAAPAAADADAAAAAPAAALWSLARDAFREVQAVTSCEAMVARFEALSAAPALEVVDRYALSMLAGAAEEVTLRAGEAMVVEKQAITRCILVDSGKLEVTSSNTRGRMELERLCGVARSKGAPPLLSGPDLGPGLFLESGAFLGMPLLLCAGKGKRGAWTKAPANKAKGHENEFPGAVCPVTVTALEPTRVTVFTVAQFEAAAGPVSEVFSQAIQGRPSVLRPMGIVAEAAHTQQRAAVVEAAHMQQAAHAQQEHFEPSEFQQVQFLGTGSFGRVNLVKFKDAARQERSATCRGVKHFALKALAKQAVIDYGQLSPGVKHFALKALAKQAVIDRGQLSHVKDERLLLFALDHPFILKLYATFQDHDSIFLLTEAVTAGEMWSVIYEGITGHKEGRLPINHCVFYAACVLEALAHMHGKGVAYRDLKPENIMLDGMGFLRIIDLGFAKKIPFVVNVDGKPEIHPKSYTMCGTPEYLAPEFIFNSGHDKSVDYWAFGVLVFEFTAGHTPFQAPQEPRDMTNLFTRIACCKRDGVRFPPDFDRKTKGRPTRDLVSRLLTADASQRLGALTAGADGVRAHAHFAGVDWAALTAKRAAAPWAPPRELGKLGADDDAHKDVPVFAGDQAAFADW</sequence>
<dbReference type="Pfam" id="PF00069">
    <property type="entry name" value="Pkinase"/>
    <property type="match status" value="1"/>
</dbReference>
<dbReference type="EMBL" id="JAFCMP010000528">
    <property type="protein sequence ID" value="KAG5177179.1"/>
    <property type="molecule type" value="Genomic_DNA"/>
</dbReference>
<keyword evidence="9" id="KW-0547">Nucleotide-binding</keyword>
<dbReference type="PROSITE" id="PS51285">
    <property type="entry name" value="AGC_KINASE_CTER"/>
    <property type="match status" value="1"/>
</dbReference>
<dbReference type="Pfam" id="PF00027">
    <property type="entry name" value="cNMP_binding"/>
    <property type="match status" value="1"/>
</dbReference>
<evidence type="ECO:0000256" key="3">
    <source>
        <dbReference type="ARBA" id="ARBA00012428"/>
    </source>
</evidence>
<evidence type="ECO:0000256" key="5">
    <source>
        <dbReference type="ARBA" id="ARBA00022527"/>
    </source>
</evidence>
<comment type="similarity">
    <text evidence="2">Belongs to the protein kinase superfamily. AGC Ser/Thr protein kinase family. cGMP subfamily.</text>
</comment>
<comment type="cofactor">
    <cofactor evidence="1">
        <name>Mg(2+)</name>
        <dbReference type="ChEBI" id="CHEBI:18420"/>
    </cofactor>
</comment>
<keyword evidence="7" id="KW-0808">Transferase</keyword>
<keyword evidence="13" id="KW-0142">cGMP-binding</keyword>
<keyword evidence="12" id="KW-0460">Magnesium</keyword>
<dbReference type="GO" id="GO:0004691">
    <property type="term" value="F:cAMP-dependent protein kinase activity"/>
    <property type="evidence" value="ECO:0007669"/>
    <property type="project" value="TreeGrafter"/>
</dbReference>
<dbReference type="GO" id="GO:0005952">
    <property type="term" value="C:cAMP-dependent protein kinase complex"/>
    <property type="evidence" value="ECO:0007669"/>
    <property type="project" value="TreeGrafter"/>
</dbReference>
<evidence type="ECO:0000256" key="11">
    <source>
        <dbReference type="ARBA" id="ARBA00022840"/>
    </source>
</evidence>
<evidence type="ECO:0000256" key="10">
    <source>
        <dbReference type="ARBA" id="ARBA00022777"/>
    </source>
</evidence>
<evidence type="ECO:0000256" key="2">
    <source>
        <dbReference type="ARBA" id="ARBA00006352"/>
    </source>
</evidence>
<evidence type="ECO:0000259" key="20">
    <source>
        <dbReference type="PROSITE" id="PS51285"/>
    </source>
</evidence>
<dbReference type="SMART" id="SM00220">
    <property type="entry name" value="S_TKc"/>
    <property type="match status" value="1"/>
</dbReference>
<dbReference type="InterPro" id="IPR011009">
    <property type="entry name" value="Kinase-like_dom_sf"/>
</dbReference>
<evidence type="ECO:0000256" key="16">
    <source>
        <dbReference type="ARBA" id="ARBA00047462"/>
    </source>
</evidence>
<evidence type="ECO:0000256" key="12">
    <source>
        <dbReference type="ARBA" id="ARBA00022842"/>
    </source>
</evidence>
<keyword evidence="6" id="KW-0140">cGMP</keyword>
<evidence type="ECO:0000256" key="13">
    <source>
        <dbReference type="ARBA" id="ARBA00022992"/>
    </source>
</evidence>
<dbReference type="PRINTS" id="PR00103">
    <property type="entry name" value="CAMPKINASE"/>
</dbReference>
<dbReference type="InterPro" id="IPR018488">
    <property type="entry name" value="cNMP-bd_CS"/>
</dbReference>
<dbReference type="Proteomes" id="UP000664859">
    <property type="component" value="Unassembled WGS sequence"/>
</dbReference>
<evidence type="ECO:0000259" key="18">
    <source>
        <dbReference type="PROSITE" id="PS50011"/>
    </source>
</evidence>
<evidence type="ECO:0000256" key="17">
    <source>
        <dbReference type="SAM" id="MobiDB-lite"/>
    </source>
</evidence>
<dbReference type="SUPFAM" id="SSF56112">
    <property type="entry name" value="Protein kinase-like (PK-like)"/>
    <property type="match status" value="1"/>
</dbReference>
<keyword evidence="4" id="KW-0963">Cytoplasm</keyword>
<dbReference type="PROSITE" id="PS00108">
    <property type="entry name" value="PROTEIN_KINASE_ST"/>
    <property type="match status" value="1"/>
</dbReference>
<feature type="compositionally biased region" description="Low complexity" evidence="17">
    <location>
        <begin position="1"/>
        <end position="11"/>
    </location>
</feature>
<dbReference type="PROSITE" id="PS50042">
    <property type="entry name" value="CNMP_BINDING_3"/>
    <property type="match status" value="1"/>
</dbReference>
<dbReference type="PANTHER" id="PTHR24353">
    <property type="entry name" value="CYCLIC NUCLEOTIDE-DEPENDENT PROTEIN KINASE"/>
    <property type="match status" value="1"/>
</dbReference>